<dbReference type="InterPro" id="IPR004401">
    <property type="entry name" value="YbaB/EbfC"/>
</dbReference>
<proteinExistence type="predicted"/>
<accession>A0A8J5VT12</accession>
<reference evidence="1" key="2">
    <citation type="submission" date="2021-02" db="EMBL/GenBank/DDBJ databases">
        <authorList>
            <person name="Kimball J.A."/>
            <person name="Haas M.W."/>
            <person name="Macchietto M."/>
            <person name="Kono T."/>
            <person name="Duquette J."/>
            <person name="Shao M."/>
        </authorList>
    </citation>
    <scope>NUCLEOTIDE SEQUENCE</scope>
    <source>
        <tissue evidence="1">Fresh leaf tissue</tissue>
    </source>
</reference>
<dbReference type="PANTHER" id="PTHR33449">
    <property type="entry name" value="NUCLEOID-ASSOCIATED PROTEIN YBAB"/>
    <property type="match status" value="1"/>
</dbReference>
<dbReference type="GO" id="GO:0003677">
    <property type="term" value="F:DNA binding"/>
    <property type="evidence" value="ECO:0007669"/>
    <property type="project" value="InterPro"/>
</dbReference>
<gene>
    <name evidence="1" type="ORF">GUJ93_ZPchr0016g2633</name>
</gene>
<protein>
    <submittedName>
        <fullName evidence="1">Uncharacterized protein</fullName>
    </submittedName>
</protein>
<sequence>MFLETPYFPSLVAAKTFLFLADYWVLQLISDPVLSKQAAKLGRSKLPNLVSSGLQSVWDNLGSLGLWMPGVIANATFSRGHICEEWHGVSRSGETQVAAAEFQHLLGWAVSRRIARRGWQIPALPVTQVVGLVLKDKDENGEEAPSKAGIFRNMLNLYETVKKAEMVVQVEVVQVQKNLAETDIEDCCEGELIKVTLSGNQQPIRVEIIEAAME</sequence>
<name>A0A8J5VT12_ZIZPA</name>
<dbReference type="AlphaFoldDB" id="A0A8J5VT12"/>
<evidence type="ECO:0000313" key="2">
    <source>
        <dbReference type="Proteomes" id="UP000729402"/>
    </source>
</evidence>
<dbReference type="EMBL" id="JAAALK010000084">
    <property type="protein sequence ID" value="KAG8083657.1"/>
    <property type="molecule type" value="Genomic_DNA"/>
</dbReference>
<keyword evidence="2" id="KW-1185">Reference proteome</keyword>
<comment type="caution">
    <text evidence="1">The sequence shown here is derived from an EMBL/GenBank/DDBJ whole genome shotgun (WGS) entry which is preliminary data.</text>
</comment>
<dbReference type="PANTHER" id="PTHR33449:SF1">
    <property type="entry name" value="NUCLEOID-ASSOCIATED PROTEIN YBAB"/>
    <property type="match status" value="1"/>
</dbReference>
<evidence type="ECO:0000313" key="1">
    <source>
        <dbReference type="EMBL" id="KAG8083657.1"/>
    </source>
</evidence>
<organism evidence="1 2">
    <name type="scientific">Zizania palustris</name>
    <name type="common">Northern wild rice</name>
    <dbReference type="NCBI Taxonomy" id="103762"/>
    <lineage>
        <taxon>Eukaryota</taxon>
        <taxon>Viridiplantae</taxon>
        <taxon>Streptophyta</taxon>
        <taxon>Embryophyta</taxon>
        <taxon>Tracheophyta</taxon>
        <taxon>Spermatophyta</taxon>
        <taxon>Magnoliopsida</taxon>
        <taxon>Liliopsida</taxon>
        <taxon>Poales</taxon>
        <taxon>Poaceae</taxon>
        <taxon>BOP clade</taxon>
        <taxon>Oryzoideae</taxon>
        <taxon>Oryzeae</taxon>
        <taxon>Zizaniinae</taxon>
        <taxon>Zizania</taxon>
    </lineage>
</organism>
<dbReference type="Proteomes" id="UP000729402">
    <property type="component" value="Unassembled WGS sequence"/>
</dbReference>
<reference evidence="1" key="1">
    <citation type="journal article" date="2021" name="bioRxiv">
        <title>Whole Genome Assembly and Annotation of Northern Wild Rice, Zizania palustris L., Supports a Whole Genome Duplication in the Zizania Genus.</title>
        <authorList>
            <person name="Haas M."/>
            <person name="Kono T."/>
            <person name="Macchietto M."/>
            <person name="Millas R."/>
            <person name="McGilp L."/>
            <person name="Shao M."/>
            <person name="Duquette J."/>
            <person name="Hirsch C.N."/>
            <person name="Kimball J."/>
        </authorList>
    </citation>
    <scope>NUCLEOTIDE SEQUENCE</scope>
    <source>
        <tissue evidence="1">Fresh leaf tissue</tissue>
    </source>
</reference>